<comment type="catalytic activity">
    <reaction evidence="8">
        <text>Endonucleolytic cleavage of RNA, removing extra 3' nucleotides from tRNA precursor, generating 3' termini of tRNAs. A 3'-hydroxy group is left at the tRNA terminus and a 5'-phosphoryl group is left at the trailer molecule.</text>
        <dbReference type="EC" id="3.1.26.11"/>
    </reaction>
</comment>
<comment type="similarity">
    <text evidence="8">Belongs to the RNase Z family.</text>
</comment>
<dbReference type="RefSeq" id="WP_104714062.1">
    <property type="nucleotide sequence ID" value="NZ_PTRA01000001.1"/>
</dbReference>
<dbReference type="OrthoDB" id="9800940at2"/>
<comment type="function">
    <text evidence="8">Zinc phosphodiesterase, which displays some tRNA 3'-processing endonuclease activity. Probably involved in tRNA maturation, by removing a 3'-trailer from precursor tRNA.</text>
</comment>
<evidence type="ECO:0000256" key="7">
    <source>
        <dbReference type="ARBA" id="ARBA00022833"/>
    </source>
</evidence>
<sequence>MQFQVTILGTGSATPTLQRNPTAQWITYDHEHFLLDCGEGTQLQILRYKLRLSKLHHIFISHLHGDHYFGLFGLLTSMSLAQRLEPLVIYGPHGLDEIITTHFKYSNTLLTYPLEFRTTNPTQVERILDHPHLTVDTVPLQHRIPCTGFIFREKTRDRNLIRGLVPPEAHPNELIQLKHGKDVLDENDQVKYRFEDLTTPPPTARSYAFCSDTIYLPELYQYVQEVDLLYHEATFADSLLERAVRTNHSTARQAAQVARDAQVGQLLLGHFSSRYREVDHLLTEAREVFANTFLAEEGHTYAVGVNPQSIEHQPF</sequence>
<feature type="binding site" evidence="8">
    <location>
        <position position="270"/>
    </location>
    <ligand>
        <name>Zn(2+)</name>
        <dbReference type="ChEBI" id="CHEBI:29105"/>
        <label>2</label>
        <note>catalytic</note>
    </ligand>
</feature>
<dbReference type="PANTHER" id="PTHR46018:SF2">
    <property type="entry name" value="ZINC PHOSPHODIESTERASE ELAC PROTEIN 1"/>
    <property type="match status" value="1"/>
</dbReference>
<dbReference type="AlphaFoldDB" id="A0A2S7ITP4"/>
<feature type="binding site" evidence="8">
    <location>
        <position position="212"/>
    </location>
    <ligand>
        <name>Zn(2+)</name>
        <dbReference type="ChEBI" id="CHEBI:29105"/>
        <label>2</label>
        <note>catalytic</note>
    </ligand>
</feature>
<dbReference type="Gene3D" id="3.60.15.10">
    <property type="entry name" value="Ribonuclease Z/Hydroxyacylglutathione hydrolase-like"/>
    <property type="match status" value="1"/>
</dbReference>
<feature type="binding site" evidence="8">
    <location>
        <position position="67"/>
    </location>
    <ligand>
        <name>Zn(2+)</name>
        <dbReference type="ChEBI" id="CHEBI:29105"/>
        <label>2</label>
        <note>catalytic</note>
    </ligand>
</feature>
<dbReference type="InterPro" id="IPR036866">
    <property type="entry name" value="RibonucZ/Hydroxyglut_hydro"/>
</dbReference>
<proteinExistence type="inferred from homology"/>
<keyword evidence="5 8" id="KW-0255">Endonuclease</keyword>
<accession>A0A2S7ITP4</accession>
<protein>
    <recommendedName>
        <fullName evidence="8">Ribonuclease Z</fullName>
        <shortName evidence="8">RNase Z</shortName>
        <ecNumber evidence="8">3.1.26.11</ecNumber>
    </recommendedName>
    <alternativeName>
        <fullName evidence="8">tRNA 3 endonuclease</fullName>
    </alternativeName>
    <alternativeName>
        <fullName evidence="8">tRNase Z</fullName>
    </alternativeName>
</protein>
<dbReference type="InterPro" id="IPR013471">
    <property type="entry name" value="RNase_Z/BN"/>
</dbReference>
<feature type="binding site" evidence="8">
    <location>
        <position position="66"/>
    </location>
    <ligand>
        <name>Zn(2+)</name>
        <dbReference type="ChEBI" id="CHEBI:29105"/>
        <label>2</label>
        <note>catalytic</note>
    </ligand>
</feature>
<keyword evidence="2 8" id="KW-0819">tRNA processing</keyword>
<dbReference type="GO" id="GO:0008270">
    <property type="term" value="F:zinc ion binding"/>
    <property type="evidence" value="ECO:0007669"/>
    <property type="project" value="UniProtKB-UniRule"/>
</dbReference>
<feature type="binding site" evidence="8">
    <location>
        <position position="212"/>
    </location>
    <ligand>
        <name>Zn(2+)</name>
        <dbReference type="ChEBI" id="CHEBI:29105"/>
        <label>1</label>
        <note>catalytic</note>
    </ligand>
</feature>
<keyword evidence="6 8" id="KW-0378">Hydrolase</keyword>
<dbReference type="CDD" id="cd07717">
    <property type="entry name" value="RNaseZ_ZiPD-like_MBL-fold"/>
    <property type="match status" value="1"/>
</dbReference>
<dbReference type="Proteomes" id="UP000239590">
    <property type="component" value="Unassembled WGS sequence"/>
</dbReference>
<keyword evidence="7 8" id="KW-0862">Zinc</keyword>
<evidence type="ECO:0000256" key="6">
    <source>
        <dbReference type="ARBA" id="ARBA00022801"/>
    </source>
</evidence>
<dbReference type="NCBIfam" id="TIGR02651">
    <property type="entry name" value="RNase_Z"/>
    <property type="match status" value="1"/>
</dbReference>
<dbReference type="SUPFAM" id="SSF56281">
    <property type="entry name" value="Metallo-hydrolase/oxidoreductase"/>
    <property type="match status" value="1"/>
</dbReference>
<gene>
    <name evidence="8" type="primary">rnz</name>
    <name evidence="9" type="ORF">C5O19_11485</name>
</gene>
<comment type="cofactor">
    <cofactor evidence="8">
        <name>Zn(2+)</name>
        <dbReference type="ChEBI" id="CHEBI:29105"/>
    </cofactor>
    <text evidence="8">Binds 2 Zn(2+) ions.</text>
</comment>
<evidence type="ECO:0000256" key="3">
    <source>
        <dbReference type="ARBA" id="ARBA00022722"/>
    </source>
</evidence>
<dbReference type="GO" id="GO:0042781">
    <property type="term" value="F:3'-tRNA processing endoribonuclease activity"/>
    <property type="evidence" value="ECO:0007669"/>
    <property type="project" value="UniProtKB-UniRule"/>
</dbReference>
<dbReference type="EC" id="3.1.26.11" evidence="8"/>
<evidence type="ECO:0000256" key="1">
    <source>
        <dbReference type="ARBA" id="ARBA00011738"/>
    </source>
</evidence>
<dbReference type="HAMAP" id="MF_01818">
    <property type="entry name" value="RNase_Z_BN"/>
    <property type="match status" value="1"/>
</dbReference>
<name>A0A2S7ITP4_9BACT</name>
<dbReference type="NCBIfam" id="NF000801">
    <property type="entry name" value="PRK00055.1-3"/>
    <property type="match status" value="1"/>
</dbReference>
<evidence type="ECO:0000256" key="8">
    <source>
        <dbReference type="HAMAP-Rule" id="MF_01818"/>
    </source>
</evidence>
<feature type="binding site" evidence="8">
    <location>
        <position position="62"/>
    </location>
    <ligand>
        <name>Zn(2+)</name>
        <dbReference type="ChEBI" id="CHEBI:29105"/>
        <label>1</label>
        <note>catalytic</note>
    </ligand>
</feature>
<feature type="active site" description="Proton acceptor" evidence="8">
    <location>
        <position position="66"/>
    </location>
</feature>
<evidence type="ECO:0000256" key="5">
    <source>
        <dbReference type="ARBA" id="ARBA00022759"/>
    </source>
</evidence>
<dbReference type="PANTHER" id="PTHR46018">
    <property type="entry name" value="ZINC PHOSPHODIESTERASE ELAC PROTEIN 1"/>
    <property type="match status" value="1"/>
</dbReference>
<comment type="caution">
    <text evidence="9">The sequence shown here is derived from an EMBL/GenBank/DDBJ whole genome shotgun (WGS) entry which is preliminary data.</text>
</comment>
<comment type="subunit">
    <text evidence="1 8">Homodimer.</text>
</comment>
<evidence type="ECO:0000313" key="10">
    <source>
        <dbReference type="Proteomes" id="UP000239590"/>
    </source>
</evidence>
<feature type="binding site" evidence="8">
    <location>
        <position position="142"/>
    </location>
    <ligand>
        <name>Zn(2+)</name>
        <dbReference type="ChEBI" id="CHEBI:29105"/>
        <label>1</label>
        <note>catalytic</note>
    </ligand>
</feature>
<evidence type="ECO:0000256" key="4">
    <source>
        <dbReference type="ARBA" id="ARBA00022723"/>
    </source>
</evidence>
<evidence type="ECO:0000256" key="2">
    <source>
        <dbReference type="ARBA" id="ARBA00022694"/>
    </source>
</evidence>
<dbReference type="EMBL" id="PTRA01000001">
    <property type="protein sequence ID" value="PQA61084.1"/>
    <property type="molecule type" value="Genomic_DNA"/>
</dbReference>
<dbReference type="Pfam" id="PF23023">
    <property type="entry name" value="Anti-Pycsar_Apyc1"/>
    <property type="match status" value="1"/>
</dbReference>
<organism evidence="9 10">
    <name type="scientific">Siphonobacter curvatus</name>
    <dbReference type="NCBI Taxonomy" id="2094562"/>
    <lineage>
        <taxon>Bacteria</taxon>
        <taxon>Pseudomonadati</taxon>
        <taxon>Bacteroidota</taxon>
        <taxon>Cytophagia</taxon>
        <taxon>Cytophagales</taxon>
        <taxon>Cytophagaceae</taxon>
        <taxon>Siphonobacter</taxon>
    </lineage>
</organism>
<reference evidence="10" key="1">
    <citation type="submission" date="2018-02" db="EMBL/GenBank/DDBJ databases">
        <title>Genome sequencing of Solimonas sp. HR-BB.</title>
        <authorList>
            <person name="Lee Y."/>
            <person name="Jeon C.O."/>
        </authorList>
    </citation>
    <scope>NUCLEOTIDE SEQUENCE [LARGE SCALE GENOMIC DNA]</scope>
    <source>
        <strain evidence="10">HR-U</strain>
    </source>
</reference>
<keyword evidence="10" id="KW-1185">Reference proteome</keyword>
<evidence type="ECO:0000313" key="9">
    <source>
        <dbReference type="EMBL" id="PQA61084.1"/>
    </source>
</evidence>
<keyword evidence="3 8" id="KW-0540">Nuclease</keyword>
<keyword evidence="4 8" id="KW-0479">Metal-binding</keyword>
<feature type="binding site" evidence="8">
    <location>
        <position position="64"/>
    </location>
    <ligand>
        <name>Zn(2+)</name>
        <dbReference type="ChEBI" id="CHEBI:29105"/>
        <label>1</label>
        <note>catalytic</note>
    </ligand>
</feature>